<dbReference type="SMART" id="SM00895">
    <property type="entry name" value="FCD"/>
    <property type="match status" value="1"/>
</dbReference>
<reference evidence="6" key="1">
    <citation type="submission" date="2016-11" db="EMBL/GenBank/DDBJ databases">
        <authorList>
            <person name="Varghese N."/>
            <person name="Submissions S."/>
        </authorList>
    </citation>
    <scope>NUCLEOTIDE SEQUENCE [LARGE SCALE GENOMIC DNA]</scope>
    <source>
        <strain evidence="6">DSM 10349</strain>
    </source>
</reference>
<dbReference type="RefSeq" id="WP_072916841.1">
    <property type="nucleotide sequence ID" value="NZ_FRAR01000027.1"/>
</dbReference>
<dbReference type="SUPFAM" id="SSF48008">
    <property type="entry name" value="GntR ligand-binding domain-like"/>
    <property type="match status" value="1"/>
</dbReference>
<dbReference type="InterPro" id="IPR036390">
    <property type="entry name" value="WH_DNA-bd_sf"/>
</dbReference>
<accession>A0A1M6W195</accession>
<keyword evidence="1" id="KW-0805">Transcription regulation</keyword>
<dbReference type="InterPro" id="IPR036388">
    <property type="entry name" value="WH-like_DNA-bd_sf"/>
</dbReference>
<dbReference type="InterPro" id="IPR008920">
    <property type="entry name" value="TF_FadR/GntR_C"/>
</dbReference>
<dbReference type="Proteomes" id="UP000183997">
    <property type="component" value="Unassembled WGS sequence"/>
</dbReference>
<dbReference type="InterPro" id="IPR011711">
    <property type="entry name" value="GntR_C"/>
</dbReference>
<dbReference type="SMART" id="SM00345">
    <property type="entry name" value="HTH_GNTR"/>
    <property type="match status" value="1"/>
</dbReference>
<evidence type="ECO:0000313" key="5">
    <source>
        <dbReference type="EMBL" id="SHK87494.1"/>
    </source>
</evidence>
<evidence type="ECO:0000256" key="3">
    <source>
        <dbReference type="ARBA" id="ARBA00023163"/>
    </source>
</evidence>
<sequence>MQDQFKFTPIETVAQPQIRDKVYEQLKRAILNGYMQPGERLIERKLAELLGVSRTPVREAIRVLELEGLVAHFPRVGVVVTQVSDTEVMEIYRIRAVLEGLCARMAAEKIKPQELEQLTELLAKIEEYAKGSQMEKLEQTHQSFNDVIYRAADSQRLYSMIITLVEHINRYTRVGYSHPGRIEEANREHRQLLEAIKIGNGSLAESLAREHIENSRRAYFKKRNPKNITNEGNHSQ</sequence>
<dbReference type="OrthoDB" id="9781630at2"/>
<dbReference type="STRING" id="1121421.SAMN02745123_03442"/>
<feature type="domain" description="HTH gntR-type" evidence="4">
    <location>
        <begin position="16"/>
        <end position="83"/>
    </location>
</feature>
<dbReference type="EMBL" id="FRAR01000027">
    <property type="protein sequence ID" value="SHK87494.1"/>
    <property type="molecule type" value="Genomic_DNA"/>
</dbReference>
<name>A0A1M6W195_9FIRM</name>
<keyword evidence="2" id="KW-0238">DNA-binding</keyword>
<evidence type="ECO:0000313" key="6">
    <source>
        <dbReference type="Proteomes" id="UP000183997"/>
    </source>
</evidence>
<dbReference type="Gene3D" id="1.20.120.530">
    <property type="entry name" value="GntR ligand-binding domain-like"/>
    <property type="match status" value="1"/>
</dbReference>
<dbReference type="SUPFAM" id="SSF46785">
    <property type="entry name" value="Winged helix' DNA-binding domain"/>
    <property type="match status" value="1"/>
</dbReference>
<dbReference type="PRINTS" id="PR00035">
    <property type="entry name" value="HTHGNTR"/>
</dbReference>
<evidence type="ECO:0000256" key="1">
    <source>
        <dbReference type="ARBA" id="ARBA00023015"/>
    </source>
</evidence>
<proteinExistence type="predicted"/>
<evidence type="ECO:0000256" key="2">
    <source>
        <dbReference type="ARBA" id="ARBA00023125"/>
    </source>
</evidence>
<dbReference type="PANTHER" id="PTHR43537:SF24">
    <property type="entry name" value="GLUCONATE OPERON TRANSCRIPTIONAL REPRESSOR"/>
    <property type="match status" value="1"/>
</dbReference>
<dbReference type="Gene3D" id="1.10.10.10">
    <property type="entry name" value="Winged helix-like DNA-binding domain superfamily/Winged helix DNA-binding domain"/>
    <property type="match status" value="1"/>
</dbReference>
<dbReference type="InterPro" id="IPR000524">
    <property type="entry name" value="Tscrpt_reg_HTH_GntR"/>
</dbReference>
<dbReference type="PROSITE" id="PS50949">
    <property type="entry name" value="HTH_GNTR"/>
    <property type="match status" value="1"/>
</dbReference>
<dbReference type="PANTHER" id="PTHR43537">
    <property type="entry name" value="TRANSCRIPTIONAL REGULATOR, GNTR FAMILY"/>
    <property type="match status" value="1"/>
</dbReference>
<gene>
    <name evidence="5" type="ORF">SAMN02745123_03442</name>
</gene>
<dbReference type="Pfam" id="PF07729">
    <property type="entry name" value="FCD"/>
    <property type="match status" value="1"/>
</dbReference>
<keyword evidence="3" id="KW-0804">Transcription</keyword>
<protein>
    <submittedName>
        <fullName evidence="5">Transcriptional regulator, GntR family</fullName>
    </submittedName>
</protein>
<keyword evidence="6" id="KW-1185">Reference proteome</keyword>
<organism evidence="5 6">
    <name type="scientific">Desulforamulus aeronauticus DSM 10349</name>
    <dbReference type="NCBI Taxonomy" id="1121421"/>
    <lineage>
        <taxon>Bacteria</taxon>
        <taxon>Bacillati</taxon>
        <taxon>Bacillota</taxon>
        <taxon>Clostridia</taxon>
        <taxon>Eubacteriales</taxon>
        <taxon>Peptococcaceae</taxon>
        <taxon>Desulforamulus</taxon>
    </lineage>
</organism>
<dbReference type="GO" id="GO:0003677">
    <property type="term" value="F:DNA binding"/>
    <property type="evidence" value="ECO:0007669"/>
    <property type="project" value="UniProtKB-KW"/>
</dbReference>
<dbReference type="CDD" id="cd07377">
    <property type="entry name" value="WHTH_GntR"/>
    <property type="match status" value="1"/>
</dbReference>
<dbReference type="GO" id="GO:0003700">
    <property type="term" value="F:DNA-binding transcription factor activity"/>
    <property type="evidence" value="ECO:0007669"/>
    <property type="project" value="InterPro"/>
</dbReference>
<evidence type="ECO:0000259" key="4">
    <source>
        <dbReference type="PROSITE" id="PS50949"/>
    </source>
</evidence>
<dbReference type="AlphaFoldDB" id="A0A1M6W195"/>
<dbReference type="Pfam" id="PF00392">
    <property type="entry name" value="GntR"/>
    <property type="match status" value="1"/>
</dbReference>